<feature type="repeat" description="TPR" evidence="1">
    <location>
        <begin position="108"/>
        <end position="141"/>
    </location>
</feature>
<dbReference type="KEGG" id="htq:FRZ44_07070"/>
<dbReference type="InterPro" id="IPR011990">
    <property type="entry name" value="TPR-like_helical_dom_sf"/>
</dbReference>
<dbReference type="Pfam" id="PF13432">
    <property type="entry name" value="TPR_16"/>
    <property type="match status" value="2"/>
</dbReference>
<reference evidence="2 3" key="1">
    <citation type="submission" date="2019-08" db="EMBL/GenBank/DDBJ databases">
        <title>Hyperibacter terrae gen. nov., sp. nov. and Hyperibacter viscosus sp. nov., two new members in the family Rhodospirillaceae isolated from the rhizosphere of Hypericum perforatum.</title>
        <authorList>
            <person name="Noviana Z."/>
        </authorList>
    </citation>
    <scope>NUCLEOTIDE SEQUENCE [LARGE SCALE GENOMIC DNA]</scope>
    <source>
        <strain evidence="2 3">R5913</strain>
    </source>
</reference>
<feature type="repeat" description="TPR" evidence="1">
    <location>
        <begin position="142"/>
        <end position="175"/>
    </location>
</feature>
<organism evidence="2 3">
    <name type="scientific">Hypericibacter terrae</name>
    <dbReference type="NCBI Taxonomy" id="2602015"/>
    <lineage>
        <taxon>Bacteria</taxon>
        <taxon>Pseudomonadati</taxon>
        <taxon>Pseudomonadota</taxon>
        <taxon>Alphaproteobacteria</taxon>
        <taxon>Rhodospirillales</taxon>
        <taxon>Dongiaceae</taxon>
        <taxon>Hypericibacter</taxon>
    </lineage>
</organism>
<gene>
    <name evidence="2" type="ORF">FRZ44_07070</name>
</gene>
<dbReference type="AlphaFoldDB" id="A0A5J6MDC5"/>
<protein>
    <submittedName>
        <fullName evidence="2">Uncharacterized protein</fullName>
    </submittedName>
</protein>
<evidence type="ECO:0000256" key="1">
    <source>
        <dbReference type="PROSITE-ProRule" id="PRU00339"/>
    </source>
</evidence>
<evidence type="ECO:0000313" key="2">
    <source>
        <dbReference type="EMBL" id="QEX15424.1"/>
    </source>
</evidence>
<dbReference type="Proteomes" id="UP000326202">
    <property type="component" value="Chromosome"/>
</dbReference>
<dbReference type="PROSITE" id="PS50005">
    <property type="entry name" value="TPR"/>
    <property type="match status" value="2"/>
</dbReference>
<accession>A0A5J6MDC5</accession>
<dbReference type="SUPFAM" id="SSF48452">
    <property type="entry name" value="TPR-like"/>
    <property type="match status" value="2"/>
</dbReference>
<dbReference type="OrthoDB" id="7300654at2"/>
<proteinExistence type="predicted"/>
<dbReference type="Gene3D" id="1.25.40.10">
    <property type="entry name" value="Tetratricopeptide repeat domain"/>
    <property type="match status" value="2"/>
</dbReference>
<evidence type="ECO:0000313" key="3">
    <source>
        <dbReference type="Proteomes" id="UP000326202"/>
    </source>
</evidence>
<keyword evidence="1" id="KW-0802">TPR repeat</keyword>
<dbReference type="SMART" id="SM00028">
    <property type="entry name" value="TPR"/>
    <property type="match status" value="4"/>
</dbReference>
<dbReference type="EMBL" id="CP042906">
    <property type="protein sequence ID" value="QEX15424.1"/>
    <property type="molecule type" value="Genomic_DNA"/>
</dbReference>
<name>A0A5J6MDC5_9PROT</name>
<dbReference type="RefSeq" id="WP_151175875.1">
    <property type="nucleotide sequence ID" value="NZ_CP042906.1"/>
</dbReference>
<dbReference type="InterPro" id="IPR019734">
    <property type="entry name" value="TPR_rpt"/>
</dbReference>
<sequence>MGQIDSLIRSAVSAFNAGSPDSAQALCLEGLRLAPDDMALHHLLANILFAKGDPQGAALHLMPSLRRQSANPPARKLAAKIARQLWERGDPETAAALLTLAIDEASPASFWFDLGLARQDLQDLEGAAAAYRAALERQPTLAEAAVNLGVVLQEAGDLAGAMAAYGRAYRLRPSTFGMIAHALTSSPKGRLWLDLEALKRALGG</sequence>
<keyword evidence="3" id="KW-1185">Reference proteome</keyword>